<dbReference type="RefSeq" id="WP_156626951.1">
    <property type="nucleotide sequence ID" value="NZ_CACRTO010000025.1"/>
</dbReference>
<evidence type="ECO:0000256" key="1">
    <source>
        <dbReference type="SAM" id="SignalP"/>
    </source>
</evidence>
<evidence type="ECO:0008006" key="3">
    <source>
        <dbReference type="Google" id="ProtNLM"/>
    </source>
</evidence>
<dbReference type="EMBL" id="CACRTO010000025">
    <property type="protein sequence ID" value="VYU46103.1"/>
    <property type="molecule type" value="Genomic_DNA"/>
</dbReference>
<organism evidence="2">
    <name type="scientific">Clostridium tertium</name>
    <dbReference type="NCBI Taxonomy" id="1559"/>
    <lineage>
        <taxon>Bacteria</taxon>
        <taxon>Bacillati</taxon>
        <taxon>Bacillota</taxon>
        <taxon>Clostridia</taxon>
        <taxon>Eubacteriales</taxon>
        <taxon>Clostridiaceae</taxon>
        <taxon>Clostridium</taxon>
    </lineage>
</organism>
<feature type="signal peptide" evidence="1">
    <location>
        <begin position="1"/>
        <end position="20"/>
    </location>
</feature>
<name>A0A6N3F271_9CLOT</name>
<proteinExistence type="predicted"/>
<accession>A0A6N3F271</accession>
<gene>
    <name evidence="2" type="ORF">CTLFYP3_02518</name>
</gene>
<sequence length="57" mass="6061">MKKSGKVLLGLALVIGGAAAAVVISQKVKDGELKCLCKCCNEKEEEPVVEEQTITEE</sequence>
<protein>
    <recommendedName>
        <fullName evidence="3">Virus attachment protein p12 family protein</fullName>
    </recommendedName>
</protein>
<feature type="chain" id="PRO_5027039901" description="Virus attachment protein p12 family protein" evidence="1">
    <location>
        <begin position="21"/>
        <end position="57"/>
    </location>
</feature>
<evidence type="ECO:0000313" key="2">
    <source>
        <dbReference type="EMBL" id="VYU46103.1"/>
    </source>
</evidence>
<dbReference type="AlphaFoldDB" id="A0A6N3F271"/>
<reference evidence="2" key="1">
    <citation type="submission" date="2019-11" db="EMBL/GenBank/DDBJ databases">
        <authorList>
            <person name="Feng L."/>
        </authorList>
    </citation>
    <scope>NUCLEOTIDE SEQUENCE</scope>
    <source>
        <strain evidence="2">CTertiumLFYP3</strain>
    </source>
</reference>
<keyword evidence="1" id="KW-0732">Signal</keyword>